<dbReference type="AlphaFoldDB" id="A0A521G3P3"/>
<evidence type="ECO:0000313" key="2">
    <source>
        <dbReference type="Proteomes" id="UP000316238"/>
    </source>
</evidence>
<accession>A0A521G3P3</accession>
<evidence type="ECO:0000313" key="1">
    <source>
        <dbReference type="EMBL" id="TAA75628.1"/>
    </source>
</evidence>
<dbReference type="EMBL" id="NQJD01000005">
    <property type="protein sequence ID" value="TAA75628.1"/>
    <property type="molecule type" value="Genomic_DNA"/>
</dbReference>
<proteinExistence type="predicted"/>
<organism evidence="1 2">
    <name type="scientific">Candidatus Electronema aureum</name>
    <dbReference type="NCBI Taxonomy" id="2005002"/>
    <lineage>
        <taxon>Bacteria</taxon>
        <taxon>Pseudomonadati</taxon>
        <taxon>Thermodesulfobacteriota</taxon>
        <taxon>Desulfobulbia</taxon>
        <taxon>Desulfobulbales</taxon>
        <taxon>Desulfobulbaceae</taxon>
        <taxon>Candidatus Electronema</taxon>
    </lineage>
</organism>
<reference evidence="1" key="1">
    <citation type="submission" date="2017-07" db="EMBL/GenBank/DDBJ databases">
        <title>The cable genome - Insights into the physiology and evolution of filamentous bacteria capable of sulfide oxidation via long distance electron transfer.</title>
        <authorList>
            <person name="Thorup C."/>
            <person name="Bjerg J.T."/>
            <person name="Schreiber L."/>
            <person name="Nielsen L.P."/>
            <person name="Kjeldsen K.U."/>
            <person name="Boesen T."/>
            <person name="Boggild A."/>
            <person name="Meysman F."/>
            <person name="Geelhoed J."/>
            <person name="Schramm A."/>
        </authorList>
    </citation>
    <scope>NUCLEOTIDE SEQUENCE [LARGE SCALE GENOMIC DNA]</scope>
    <source>
        <strain evidence="1">GS</strain>
    </source>
</reference>
<keyword evidence="2" id="KW-1185">Reference proteome</keyword>
<name>A0A521G3P3_9BACT</name>
<comment type="caution">
    <text evidence="1">The sequence shown here is derived from an EMBL/GenBank/DDBJ whole genome shotgun (WGS) entry which is preliminary data.</text>
</comment>
<gene>
    <name evidence="1" type="ORF">CDV28_10586</name>
</gene>
<protein>
    <submittedName>
        <fullName evidence="1">Uncharacterized protein</fullName>
    </submittedName>
</protein>
<sequence>MFRPSVDKLIEVIKAKGYALYDTPGIDWNLNIVGIRALDPELGKFNDTLTVFQRFRGIWEIYYYHITTDPSIYYLTHPVNSSGAAILKEGQYKGAYQMDIHNRGRISGHLALCQRLGSVTVYRDSNRDAKLNLKAEKTETGMFSINIHRTTDRYANEQKFSAGCQVFADQRQFNDFILKCKEGKKAFGNKFTYTLLHEKDFA</sequence>
<dbReference type="Proteomes" id="UP000316238">
    <property type="component" value="Unassembled WGS sequence"/>
</dbReference>